<reference evidence="1" key="1">
    <citation type="submission" date="2019-11" db="UniProtKB">
        <authorList>
            <consortium name="WormBaseParasite"/>
        </authorList>
    </citation>
    <scope>IDENTIFICATION</scope>
</reference>
<sequence>MRPHRTLHRKSRFNKQDVNVPHINCAIEYTKYKRLFTSHVSTCCRLNSLGSLATAGVTRGASNIQLHAGSSLRWLGHLDSANTKCKLMLIVLRCV</sequence>
<evidence type="ECO:0000313" key="1">
    <source>
        <dbReference type="WBParaSite" id="MCU_010918-RA"/>
    </source>
</evidence>
<organism evidence="1">
    <name type="scientific">Mesocestoides corti</name>
    <name type="common">Flatworm</name>
    <dbReference type="NCBI Taxonomy" id="53468"/>
    <lineage>
        <taxon>Eukaryota</taxon>
        <taxon>Metazoa</taxon>
        <taxon>Spiralia</taxon>
        <taxon>Lophotrochozoa</taxon>
        <taxon>Platyhelminthes</taxon>
        <taxon>Cestoda</taxon>
        <taxon>Eucestoda</taxon>
        <taxon>Cyclophyllidea</taxon>
        <taxon>Mesocestoididae</taxon>
        <taxon>Mesocestoides</taxon>
    </lineage>
</organism>
<accession>A0A5K3FS51</accession>
<proteinExistence type="predicted"/>
<dbReference type="WBParaSite" id="MCU_010918-RA">
    <property type="protein sequence ID" value="MCU_010918-RA"/>
    <property type="gene ID" value="MCU_010918"/>
</dbReference>
<name>A0A5K3FS51_MESCO</name>
<protein>
    <submittedName>
        <fullName evidence="1">Ovule protein</fullName>
    </submittedName>
</protein>
<dbReference type="AlphaFoldDB" id="A0A5K3FS51"/>